<dbReference type="InterPro" id="IPR009283">
    <property type="entry name" value="Apyrase"/>
</dbReference>
<dbReference type="AlphaFoldDB" id="A0AA88XT51"/>
<keyword evidence="4 6" id="KW-0106">Calcium</keyword>
<feature type="binding site" evidence="6">
    <location>
        <position position="282"/>
    </location>
    <ligand>
        <name>Ca(2+)</name>
        <dbReference type="ChEBI" id="CHEBI:29108"/>
    </ligand>
</feature>
<feature type="transmembrane region" description="Helical" evidence="7">
    <location>
        <begin position="39"/>
        <end position="58"/>
    </location>
</feature>
<dbReference type="SUPFAM" id="SSF101887">
    <property type="entry name" value="Apyrase"/>
    <property type="match status" value="1"/>
</dbReference>
<dbReference type="GO" id="GO:0004382">
    <property type="term" value="F:GDP phosphatase activity"/>
    <property type="evidence" value="ECO:0007669"/>
    <property type="project" value="TreeGrafter"/>
</dbReference>
<name>A0AA88XT51_PINIB</name>
<evidence type="ECO:0000256" key="2">
    <source>
        <dbReference type="ARBA" id="ARBA00022723"/>
    </source>
</evidence>
<comment type="similarity">
    <text evidence="5">Belongs to the apyrase family.</text>
</comment>
<reference evidence="8" key="1">
    <citation type="submission" date="2019-08" db="EMBL/GenBank/DDBJ databases">
        <title>The improved chromosome-level genome for the pearl oyster Pinctada fucata martensii using PacBio sequencing and Hi-C.</title>
        <authorList>
            <person name="Zheng Z."/>
        </authorList>
    </citation>
    <scope>NUCLEOTIDE SEQUENCE</scope>
    <source>
        <strain evidence="8">ZZ-2019</strain>
        <tissue evidence="8">Adductor muscle</tissue>
    </source>
</reference>
<dbReference type="PANTHER" id="PTHR13023:SF3">
    <property type="entry name" value="SOLUBLE CALCIUM-ACTIVATED NUCLEOTIDASE 1"/>
    <property type="match status" value="1"/>
</dbReference>
<dbReference type="GO" id="GO:0045134">
    <property type="term" value="F:UDP phosphatase activity"/>
    <property type="evidence" value="ECO:0007669"/>
    <property type="project" value="TreeGrafter"/>
</dbReference>
<evidence type="ECO:0000256" key="3">
    <source>
        <dbReference type="ARBA" id="ARBA00022801"/>
    </source>
</evidence>
<evidence type="ECO:0000256" key="6">
    <source>
        <dbReference type="PIRSR" id="PIRSR609283-1"/>
    </source>
</evidence>
<keyword evidence="7" id="KW-0812">Transmembrane</keyword>
<dbReference type="GO" id="GO:0005509">
    <property type="term" value="F:calcium ion binding"/>
    <property type="evidence" value="ECO:0007669"/>
    <property type="project" value="InterPro"/>
</dbReference>
<dbReference type="FunFam" id="2.120.10.100:FF:000001">
    <property type="entry name" value="Soluble calcium-activated nucleotidase 1"/>
    <property type="match status" value="1"/>
</dbReference>
<evidence type="ECO:0000313" key="8">
    <source>
        <dbReference type="EMBL" id="KAK3091862.1"/>
    </source>
</evidence>
<gene>
    <name evidence="8" type="ORF">FSP39_023214</name>
</gene>
<feature type="binding site" evidence="6">
    <location>
        <position position="165"/>
    </location>
    <ligand>
        <name>Ca(2+)</name>
        <dbReference type="ChEBI" id="CHEBI:29108"/>
    </ligand>
</feature>
<keyword evidence="7" id="KW-0472">Membrane</keyword>
<proteinExistence type="inferred from homology"/>
<keyword evidence="9" id="KW-1185">Reference proteome</keyword>
<organism evidence="8 9">
    <name type="scientific">Pinctada imbricata</name>
    <name type="common">Atlantic pearl-oyster</name>
    <name type="synonym">Pinctada martensii</name>
    <dbReference type="NCBI Taxonomy" id="66713"/>
    <lineage>
        <taxon>Eukaryota</taxon>
        <taxon>Metazoa</taxon>
        <taxon>Spiralia</taxon>
        <taxon>Lophotrochozoa</taxon>
        <taxon>Mollusca</taxon>
        <taxon>Bivalvia</taxon>
        <taxon>Autobranchia</taxon>
        <taxon>Pteriomorphia</taxon>
        <taxon>Pterioida</taxon>
        <taxon>Pterioidea</taxon>
        <taxon>Pteriidae</taxon>
        <taxon>Pinctada</taxon>
    </lineage>
</organism>
<evidence type="ECO:0008006" key="10">
    <source>
        <dbReference type="Google" id="ProtNLM"/>
    </source>
</evidence>
<dbReference type="Pfam" id="PF06079">
    <property type="entry name" value="Apyrase"/>
    <property type="match status" value="1"/>
</dbReference>
<comment type="cofactor">
    <cofactor evidence="1 6">
        <name>Ca(2+)</name>
        <dbReference type="ChEBI" id="CHEBI:29108"/>
    </cofactor>
</comment>
<dbReference type="PANTHER" id="PTHR13023">
    <property type="entry name" value="APYRASE"/>
    <property type="match status" value="1"/>
</dbReference>
<accession>A0AA88XT51</accession>
<dbReference type="Proteomes" id="UP001186944">
    <property type="component" value="Unassembled WGS sequence"/>
</dbReference>
<feature type="binding site" evidence="6">
    <location>
        <position position="166"/>
    </location>
    <ligand>
        <name>Ca(2+)</name>
        <dbReference type="ChEBI" id="CHEBI:29108"/>
    </ligand>
</feature>
<feature type="binding site" evidence="6">
    <location>
        <position position="394"/>
    </location>
    <ligand>
        <name>Ca(2+)</name>
        <dbReference type="ChEBI" id="CHEBI:29108"/>
    </ligand>
</feature>
<keyword evidence="2 6" id="KW-0479">Metal-binding</keyword>
<keyword evidence="7" id="KW-1133">Transmembrane helix</keyword>
<evidence type="ECO:0000256" key="1">
    <source>
        <dbReference type="ARBA" id="ARBA00001913"/>
    </source>
</evidence>
<feature type="binding site" evidence="6">
    <location>
        <position position="343"/>
    </location>
    <ligand>
        <name>Ca(2+)</name>
        <dbReference type="ChEBI" id="CHEBI:29108"/>
    </ligand>
</feature>
<keyword evidence="3" id="KW-0378">Hydrolase</keyword>
<evidence type="ECO:0000256" key="7">
    <source>
        <dbReference type="SAM" id="Phobius"/>
    </source>
</evidence>
<dbReference type="EMBL" id="VSWD01000010">
    <property type="protein sequence ID" value="KAK3091862.1"/>
    <property type="molecule type" value="Genomic_DNA"/>
</dbReference>
<evidence type="ECO:0000256" key="5">
    <source>
        <dbReference type="ARBA" id="ARBA00025738"/>
    </source>
</evidence>
<dbReference type="InterPro" id="IPR036258">
    <property type="entry name" value="Apyrase_sf"/>
</dbReference>
<protein>
    <recommendedName>
        <fullName evidence="10">Soluble calcium-activated nucleotidase 1</fullName>
    </recommendedName>
</protein>
<comment type="caution">
    <text evidence="8">The sequence shown here is derived from an EMBL/GenBank/DDBJ whole genome shotgun (WGS) entry which is preliminary data.</text>
</comment>
<sequence length="399" mass="45641">MDAMKSINYSTSVHDWMNAIRRPTPYRVGSSRFYLKPRILAYSGLFSFAVLILIVSIFQSHPSSSLDCLKRWDSSLRFHGSSYDYTYPLTPIISKGSVQHFKIGLVTDLDTDSKSKDKKDTWFSYFHEGNLTYSQSNEYIDIKLNAKPYVLKSTLSQGGRGMELSELQVFNGKLYSVDDRTGVIYQVSHNHQVFPWVLLADGDGNTQKGFKCEWATVKDKRLYVGGLGKEWTTVDGVVQNVNPQFIKSIGVNGDVIHLDWHENYNAMRKKAGFTFPGYIIHESGVWSEIHQRWFFMPRRASTEKYEEKADEKRATNLLIIANDDFSDIEMKHIGVKHPTRGYSSFKFLPHTNDHVIVALKSEEDAGKIASYISAFTLDGKVLLKERYLGNVKYEGIEFI</sequence>
<dbReference type="Gene3D" id="2.120.10.100">
    <property type="entry name" value="Apyrase"/>
    <property type="match status" value="1"/>
</dbReference>
<evidence type="ECO:0000256" key="4">
    <source>
        <dbReference type="ARBA" id="ARBA00022837"/>
    </source>
</evidence>
<dbReference type="GO" id="GO:0030166">
    <property type="term" value="P:proteoglycan biosynthetic process"/>
    <property type="evidence" value="ECO:0007669"/>
    <property type="project" value="TreeGrafter"/>
</dbReference>
<feature type="binding site" evidence="6">
    <location>
        <position position="213"/>
    </location>
    <ligand>
        <name>Ca(2+)</name>
        <dbReference type="ChEBI" id="CHEBI:29108"/>
    </ligand>
</feature>
<evidence type="ECO:0000313" key="9">
    <source>
        <dbReference type="Proteomes" id="UP001186944"/>
    </source>
</evidence>